<keyword evidence="2" id="KW-1185">Reference proteome</keyword>
<evidence type="ECO:0000313" key="1">
    <source>
        <dbReference type="EMBL" id="EAW24520.1"/>
    </source>
</evidence>
<dbReference type="eggNOG" id="ENOG502RNWF">
    <property type="taxonomic scope" value="Eukaryota"/>
</dbReference>
<dbReference type="KEGG" id="nfi:NFIA_040970"/>
<dbReference type="GeneID" id="4592539"/>
<dbReference type="VEuPathDB" id="FungiDB:NFIA_040970"/>
<evidence type="ECO:0000313" key="2">
    <source>
        <dbReference type="Proteomes" id="UP000006702"/>
    </source>
</evidence>
<accession>A1D0K0</accession>
<protein>
    <submittedName>
        <fullName evidence="1">Uncharacterized protein</fullName>
    </submittedName>
</protein>
<sequence length="89" mass="10021">MKITAAIVSSLLAASPFGDKIECRWDRNPRGNCPDRLCEYPGSYYKIVNYNKPRPGPNGVNAGQTVILYGGIKEEDGKFRPRSRSHYQM</sequence>
<proteinExistence type="predicted"/>
<gene>
    <name evidence="1" type="ORF">NFIA_040970</name>
</gene>
<dbReference type="Proteomes" id="UP000006702">
    <property type="component" value="Unassembled WGS sequence"/>
</dbReference>
<name>A1D0K0_NEOFI</name>
<dbReference type="AlphaFoldDB" id="A1D0K0"/>
<dbReference type="OrthoDB" id="2408539at2759"/>
<reference evidence="2" key="1">
    <citation type="journal article" date="2008" name="PLoS Genet.">
        <title>Genomic islands in the pathogenic filamentous fungus Aspergillus fumigatus.</title>
        <authorList>
            <person name="Fedorova N.D."/>
            <person name="Khaldi N."/>
            <person name="Joardar V.S."/>
            <person name="Maiti R."/>
            <person name="Amedeo P."/>
            <person name="Anderson M.J."/>
            <person name="Crabtree J."/>
            <person name="Silva J.C."/>
            <person name="Badger J.H."/>
            <person name="Albarraq A."/>
            <person name="Angiuoli S."/>
            <person name="Bussey H."/>
            <person name="Bowyer P."/>
            <person name="Cotty P.J."/>
            <person name="Dyer P.S."/>
            <person name="Egan A."/>
            <person name="Galens K."/>
            <person name="Fraser-Liggett C.M."/>
            <person name="Haas B.J."/>
            <person name="Inman J.M."/>
            <person name="Kent R."/>
            <person name="Lemieux S."/>
            <person name="Malavazi I."/>
            <person name="Orvis J."/>
            <person name="Roemer T."/>
            <person name="Ronning C.M."/>
            <person name="Sundaram J.P."/>
            <person name="Sutton G."/>
            <person name="Turner G."/>
            <person name="Venter J.C."/>
            <person name="White O.R."/>
            <person name="Whitty B.R."/>
            <person name="Youngman P."/>
            <person name="Wolfe K.H."/>
            <person name="Goldman G.H."/>
            <person name="Wortman J.R."/>
            <person name="Jiang B."/>
            <person name="Denning D.W."/>
            <person name="Nierman W.C."/>
        </authorList>
    </citation>
    <scope>NUCLEOTIDE SEQUENCE [LARGE SCALE GENOMIC DNA]</scope>
    <source>
        <strain evidence="2">ATCC 1020 / DSM 3700 / CBS 544.65 / FGSC A1164 / JCM 1740 / NRRL 181 / WB 181</strain>
    </source>
</reference>
<organism evidence="1 2">
    <name type="scientific">Neosartorya fischeri (strain ATCC 1020 / DSM 3700 / CBS 544.65 / FGSC A1164 / JCM 1740 / NRRL 181 / WB 181)</name>
    <name type="common">Aspergillus fischerianus</name>
    <dbReference type="NCBI Taxonomy" id="331117"/>
    <lineage>
        <taxon>Eukaryota</taxon>
        <taxon>Fungi</taxon>
        <taxon>Dikarya</taxon>
        <taxon>Ascomycota</taxon>
        <taxon>Pezizomycotina</taxon>
        <taxon>Eurotiomycetes</taxon>
        <taxon>Eurotiomycetidae</taxon>
        <taxon>Eurotiales</taxon>
        <taxon>Aspergillaceae</taxon>
        <taxon>Aspergillus</taxon>
        <taxon>Aspergillus subgen. Fumigati</taxon>
    </lineage>
</organism>
<dbReference type="HOGENOM" id="CLU_2455274_0_0_1"/>
<dbReference type="RefSeq" id="XP_001266417.1">
    <property type="nucleotide sequence ID" value="XM_001266416.1"/>
</dbReference>
<dbReference type="EMBL" id="DS027686">
    <property type="protein sequence ID" value="EAW24520.1"/>
    <property type="molecule type" value="Genomic_DNA"/>
</dbReference>